<dbReference type="RefSeq" id="WP_302720655.1">
    <property type="nucleotide sequence ID" value="NZ_JAULRU010000154.1"/>
</dbReference>
<evidence type="ECO:0000313" key="7">
    <source>
        <dbReference type="Proteomes" id="UP001273505"/>
    </source>
</evidence>
<proteinExistence type="predicted"/>
<organism evidence="6 7">
    <name type="scientific">Gilvimarinus gilvus</name>
    <dbReference type="NCBI Taxonomy" id="3058038"/>
    <lineage>
        <taxon>Bacteria</taxon>
        <taxon>Pseudomonadati</taxon>
        <taxon>Pseudomonadota</taxon>
        <taxon>Gammaproteobacteria</taxon>
        <taxon>Cellvibrionales</taxon>
        <taxon>Cellvibrionaceae</taxon>
        <taxon>Gilvimarinus</taxon>
    </lineage>
</organism>
<name>A0ABU4S5C5_9GAMM</name>
<dbReference type="PANTHER" id="PTHR40980:SF3">
    <property type="entry name" value="TONB-DEPENDENT RECEPTOR-LIKE BETA-BARREL DOMAIN-CONTAINING PROTEIN"/>
    <property type="match status" value="1"/>
</dbReference>
<comment type="caution">
    <text evidence="6">The sequence shown here is derived from an EMBL/GenBank/DDBJ whole genome shotgun (WGS) entry which is preliminary data.</text>
</comment>
<evidence type="ECO:0000256" key="2">
    <source>
        <dbReference type="ARBA" id="ARBA00023136"/>
    </source>
</evidence>
<evidence type="ECO:0000256" key="3">
    <source>
        <dbReference type="ARBA" id="ARBA00023237"/>
    </source>
</evidence>
<dbReference type="Gene3D" id="2.170.130.10">
    <property type="entry name" value="TonB-dependent receptor, plug domain"/>
    <property type="match status" value="1"/>
</dbReference>
<protein>
    <submittedName>
        <fullName evidence="6">TonB-dependent receptor</fullName>
    </submittedName>
</protein>
<evidence type="ECO:0000256" key="4">
    <source>
        <dbReference type="SAM" id="SignalP"/>
    </source>
</evidence>
<evidence type="ECO:0000256" key="1">
    <source>
        <dbReference type="ARBA" id="ARBA00004442"/>
    </source>
</evidence>
<keyword evidence="2" id="KW-0472">Membrane</keyword>
<keyword evidence="4" id="KW-0732">Signal</keyword>
<dbReference type="InterPro" id="IPR012910">
    <property type="entry name" value="Plug_dom"/>
</dbReference>
<dbReference type="EMBL" id="JAXAFO010000039">
    <property type="protein sequence ID" value="MDX6851093.1"/>
    <property type="molecule type" value="Genomic_DNA"/>
</dbReference>
<dbReference type="PANTHER" id="PTHR40980">
    <property type="entry name" value="PLUG DOMAIN-CONTAINING PROTEIN"/>
    <property type="match status" value="1"/>
</dbReference>
<accession>A0ABU4S5C5</accession>
<feature type="chain" id="PRO_5045372168" evidence="4">
    <location>
        <begin position="31"/>
        <end position="1040"/>
    </location>
</feature>
<keyword evidence="3" id="KW-0998">Cell outer membrane</keyword>
<dbReference type="InterPro" id="IPR010104">
    <property type="entry name" value="TonB_rcpt_bac"/>
</dbReference>
<feature type="domain" description="TonB-dependent receptor plug" evidence="5">
    <location>
        <begin position="63"/>
        <end position="157"/>
    </location>
</feature>
<dbReference type="Gene3D" id="2.40.170.20">
    <property type="entry name" value="TonB-dependent receptor, beta-barrel domain"/>
    <property type="match status" value="1"/>
</dbReference>
<dbReference type="NCBIfam" id="TIGR01782">
    <property type="entry name" value="TonB-Xanth-Caul"/>
    <property type="match status" value="1"/>
</dbReference>
<reference evidence="6 7" key="1">
    <citation type="submission" date="2023-11" db="EMBL/GenBank/DDBJ databases">
        <title>Gilvimarinus fulvus sp. nov., isolated from the surface of Kelp.</title>
        <authorList>
            <person name="Sun Y.Y."/>
            <person name="Gong Y."/>
            <person name="Du Z.J."/>
        </authorList>
    </citation>
    <scope>NUCLEOTIDE SEQUENCE [LARGE SCALE GENOMIC DNA]</scope>
    <source>
        <strain evidence="6 7">SDUM040013</strain>
    </source>
</reference>
<dbReference type="SUPFAM" id="SSF56935">
    <property type="entry name" value="Porins"/>
    <property type="match status" value="1"/>
</dbReference>
<dbReference type="Pfam" id="PF07715">
    <property type="entry name" value="Plug"/>
    <property type="match status" value="1"/>
</dbReference>
<evidence type="ECO:0000259" key="5">
    <source>
        <dbReference type="Pfam" id="PF07715"/>
    </source>
</evidence>
<evidence type="ECO:0000313" key="6">
    <source>
        <dbReference type="EMBL" id="MDX6851093.1"/>
    </source>
</evidence>
<sequence>MSFHNRNFKQKVLCASVLAASLQISTSALAQTEDTDDTVENGMLEEVVVTGIRRSLQQSMDIKRDAGSVVDAITATDIGKLPDATIADSLQRITGIQITRSGGEGATVNIRGNGNVTTTLNGEQMLAAGSITTVTPDFADIPSTMVSGIEVMKSAQAHDVVAGLAGTINLKTNRPFMLDDGLTVVAKAEATNGSLGEETDPSFAGFLGYNNDARFGATLNLSYSESTLADYYTGSQGDGWSFNAAEASNFVQDNVDVNGDGDSNDLYYAFQGHMAGNRFIERERTGINGAIQFQLTDSLLLTGDVFYTDMDEQHYFAGFVASQAWQGETGWFTPELVSEYPNIVSTNNEDGVREYETLEGNYYTVQSASLQARNTKTHNQTWAIDKEAFNSNVEISFDNGGPLIASLRWVHGDAINNISRSVIDGYINSGSQVGAEYVGVGGERISDVNPWGYAGQQAQLPDGTPVEGSYTQIPIHIGYDESGQHWSFPEMTVEESDGSTTTETFGSSLDRYSLTSTNLYGDETSANLDVLRGDLTWELNAGPLISVDVGARYGLREVKKRGWIGGVARTNQYGDAFLSRWKDTASQAPLTGESFIPPISFTELNDRGMITQIDDFHGTTGMPSLYFVDPEVMSDPLAWHNDIYGVNIQVPDAANVYDVEEETTSAYLQANLQGELFGIPYTGNVGVRYVSTEFDVVQSEALVGDVAAFNDQEYIISGALGILQPDGNKITTVTSYSDLLPAINFAFDITPDQVVRVSATKTVSTHNTDMLAGGLTVNRILACNVQQADGSNVFCATGGSQEGNPLLEPNRNTNAEISYEWYFSDTGMFNLGLFWVQQNTGFLTTQVMRDDIVDTDGQVRGYNITTGQFTGAVPISTTVTVDESSYTRGMEVGYQQGFDFLPGFWGGFGVSANYTYSPSSSSETDYYGESLPGGGNSEHQSNLAMWYERDGWQVRVAHNYRSEMFDYTKVEGNYRFARFVAPTNYVDASISYEFNDFVKVNLQATNLTEEHREAYFQWENNVDQRYYNERRLTLGVQFNL</sequence>
<dbReference type="Proteomes" id="UP001273505">
    <property type="component" value="Unassembled WGS sequence"/>
</dbReference>
<dbReference type="InterPro" id="IPR036942">
    <property type="entry name" value="Beta-barrel_TonB_sf"/>
</dbReference>
<feature type="signal peptide" evidence="4">
    <location>
        <begin position="1"/>
        <end position="30"/>
    </location>
</feature>
<keyword evidence="6" id="KW-0675">Receptor</keyword>
<keyword evidence="7" id="KW-1185">Reference proteome</keyword>
<gene>
    <name evidence="6" type="ORF">SCD92_17075</name>
</gene>
<comment type="subcellular location">
    <subcellularLocation>
        <location evidence="1">Cell outer membrane</location>
    </subcellularLocation>
</comment>
<dbReference type="InterPro" id="IPR037066">
    <property type="entry name" value="Plug_dom_sf"/>
</dbReference>